<dbReference type="Proteomes" id="UP000515135">
    <property type="component" value="Unplaced"/>
</dbReference>
<dbReference type="CDD" id="cd01671">
    <property type="entry name" value="CARD"/>
    <property type="match status" value="1"/>
</dbReference>
<evidence type="ECO:0000313" key="4">
    <source>
        <dbReference type="Proteomes" id="UP000515135"/>
    </source>
</evidence>
<feature type="transmembrane region" description="Helical" evidence="2">
    <location>
        <begin position="337"/>
        <end position="355"/>
    </location>
</feature>
<feature type="transmembrane region" description="Helical" evidence="2">
    <location>
        <begin position="400"/>
        <end position="418"/>
    </location>
</feature>
<keyword evidence="2" id="KW-0812">Transmembrane</keyword>
<proteinExistence type="predicted"/>
<gene>
    <name evidence="5 6" type="primary">LOC109485011</name>
</gene>
<dbReference type="GO" id="GO:0042981">
    <property type="term" value="P:regulation of apoptotic process"/>
    <property type="evidence" value="ECO:0007669"/>
    <property type="project" value="InterPro"/>
</dbReference>
<feature type="transmembrane region" description="Helical" evidence="2">
    <location>
        <begin position="314"/>
        <end position="331"/>
    </location>
</feature>
<feature type="transmembrane region" description="Helical" evidence="2">
    <location>
        <begin position="166"/>
        <end position="184"/>
    </location>
</feature>
<dbReference type="FunFam" id="1.10.533.10:FF:000081">
    <property type="entry name" value="Apoptotic protease-activating factor 1"/>
    <property type="match status" value="1"/>
</dbReference>
<reference evidence="5 6" key="1">
    <citation type="submission" date="2025-04" db="UniProtKB">
        <authorList>
            <consortium name="RefSeq"/>
        </authorList>
    </citation>
    <scope>IDENTIFICATION</scope>
    <source>
        <tissue evidence="5 6">Gonad</tissue>
    </source>
</reference>
<evidence type="ECO:0000313" key="6">
    <source>
        <dbReference type="RefSeq" id="XP_019643951.1"/>
    </source>
</evidence>
<dbReference type="SMART" id="SM00114">
    <property type="entry name" value="CARD"/>
    <property type="match status" value="1"/>
</dbReference>
<feature type="domain" description="CARD" evidence="3">
    <location>
        <begin position="977"/>
        <end position="1065"/>
    </location>
</feature>
<protein>
    <submittedName>
        <fullName evidence="5 6">Uncharacterized protein LOC109485011 isoform X1</fullName>
    </submittedName>
</protein>
<feature type="transmembrane region" description="Helical" evidence="2">
    <location>
        <begin position="191"/>
        <end position="208"/>
    </location>
</feature>
<dbReference type="Gene3D" id="3.40.50.300">
    <property type="entry name" value="P-loop containing nucleotide triphosphate hydrolases"/>
    <property type="match status" value="1"/>
</dbReference>
<dbReference type="GO" id="GO:0070513">
    <property type="term" value="F:death domain binding"/>
    <property type="evidence" value="ECO:0007669"/>
    <property type="project" value="InterPro"/>
</dbReference>
<accession>A0A6P4ZRX2</accession>
<keyword evidence="4" id="KW-1185">Reference proteome</keyword>
<feature type="transmembrane region" description="Helical" evidence="2">
    <location>
        <begin position="375"/>
        <end position="394"/>
    </location>
</feature>
<feature type="region of interest" description="Disordered" evidence="1">
    <location>
        <begin position="127"/>
        <end position="159"/>
    </location>
</feature>
<evidence type="ECO:0000259" key="3">
    <source>
        <dbReference type="PROSITE" id="PS50209"/>
    </source>
</evidence>
<dbReference type="PANTHER" id="PTHR15034:SF5">
    <property type="entry name" value="DEATH DOMAIN-CONTAINING PROTEIN CRADD"/>
    <property type="match status" value="1"/>
</dbReference>
<dbReference type="KEGG" id="bbel:109485011"/>
<dbReference type="OrthoDB" id="5986751at2759"/>
<keyword evidence="2" id="KW-1133">Transmembrane helix</keyword>
<evidence type="ECO:0000256" key="2">
    <source>
        <dbReference type="SAM" id="Phobius"/>
    </source>
</evidence>
<dbReference type="RefSeq" id="XP_019643950.1">
    <property type="nucleotide sequence ID" value="XM_019788391.1"/>
</dbReference>
<dbReference type="InterPro" id="IPR027417">
    <property type="entry name" value="P-loop_NTPase"/>
</dbReference>
<keyword evidence="2" id="KW-0472">Membrane</keyword>
<dbReference type="GeneID" id="109485011"/>
<dbReference type="GO" id="GO:0002020">
    <property type="term" value="F:protease binding"/>
    <property type="evidence" value="ECO:0007669"/>
    <property type="project" value="InterPro"/>
</dbReference>
<evidence type="ECO:0000313" key="5">
    <source>
        <dbReference type="RefSeq" id="XP_019643950.1"/>
    </source>
</evidence>
<dbReference type="PROSITE" id="PS50209">
    <property type="entry name" value="CARD"/>
    <property type="match status" value="1"/>
</dbReference>
<dbReference type="SUPFAM" id="SSF52540">
    <property type="entry name" value="P-loop containing nucleoside triphosphate hydrolases"/>
    <property type="match status" value="1"/>
</dbReference>
<evidence type="ECO:0000256" key="1">
    <source>
        <dbReference type="SAM" id="MobiDB-lite"/>
    </source>
</evidence>
<feature type="transmembrane region" description="Helical" evidence="2">
    <location>
        <begin position="460"/>
        <end position="482"/>
    </location>
</feature>
<sequence>MSSHSHGVVAGRNQALYDLKLDTPAVLAESEEVKKVYTESGTKGHLPANRTNVLFLGDKRAGKTSLKRHLSDSGFDPEESRTVGIERELVQADEVDEDWAEVKETEHNEFQQGSALYTAIHVNEEYTSPQTSVDNTETEQSDQLQRASDENGNGARETELSSTSKWPFYVRLVIAIFLPFSLASLEIFERFGPLLLMFVLLLWIILFQQVHFRGFSIGTGAAIVAIFTKYFHTHVPLPDSSIGVAFVSLLAAAWFVLLGACLGLGVGIGMGLALCCMQMSTVDALKFRPALYESIFESLCIIVGVLLSSRLKSLLVIKMIAFALPIAGILLSGQLSLSLATMGISGLTIGIFLVMGLDLERHVASRFYSKYKNKVLVDVLGFLMAILFGRSIGLNFVFDFVNVFFTLVHLGLIIYFEAEFRRMRQTKYPYRLVGKNISQFKSKEDLPKKMLLLDFAGDRLYYATHPLFISSHAIFLVVFSLAKFAQDETYHMRRLIFWLHSIAAHAKNPECKVFLVGTHRDLVQRKRRKQITKIITKKIGQYPRLLGMIVLNMVDPSDNSTHHTFVFCVDNSAQIYDDSEGLRLRETLVNEVNKAEHVKHEIPLRWLKFYDLTNRRKRRRGGKDYPKNCTSSTQAVWDMVQKESIFKPDEKEDFDQMLDFYNRVGEIKLMETFVVFDPQLVVDLLTNLLQMTVEHGAMVPLKLMEKLCKKINAPFEEVITILRKYDLVCPLLNSPGQDDTTTAQYYIIPLNLKRLDKKRQALEPEDDVISSDPETDDRAWLPFWQNRSTDVSFFFNFREFNPDAVFVRLLARCLYVSQRSHDMSNRRHVYSDAGRFYQSNDFYYKIELCCPADAQNLIQVTVGRAPESGVRDLLCRIDCDIKDICGRDFPYVSYTFGIRCEACRPDDQPSAQIKHPRHILNISTHEEDFPSDDTVRLLCERQVHEVNFRRWPDIIRVIEDSTSVSQSDIERGRSIEMTEAHCKLLTKNRLQLVRNVTPDDVIDHLIQDGVMSEKYAEELRHQPTTRGRAGMVLDHLPRRGDAAFYSFKRALQKTNQKHVAKLLEE</sequence>
<dbReference type="Gene3D" id="1.10.533.10">
    <property type="entry name" value="Death Domain, Fas"/>
    <property type="match status" value="1"/>
</dbReference>
<dbReference type="SUPFAM" id="SSF47986">
    <property type="entry name" value="DEATH domain"/>
    <property type="match status" value="1"/>
</dbReference>
<dbReference type="PANTHER" id="PTHR15034">
    <property type="entry name" value="DEATH DOMAIN-CONTAINING PROTEIN CRADD"/>
    <property type="match status" value="1"/>
</dbReference>
<dbReference type="RefSeq" id="XP_019643951.1">
    <property type="nucleotide sequence ID" value="XM_019788392.1"/>
</dbReference>
<dbReference type="InterPro" id="IPR001315">
    <property type="entry name" value="CARD"/>
</dbReference>
<name>A0A6P4ZRX2_BRABE</name>
<dbReference type="AlphaFoldDB" id="A0A6P4ZRX2"/>
<organism evidence="4 5">
    <name type="scientific">Branchiostoma belcheri</name>
    <name type="common">Amphioxus</name>
    <dbReference type="NCBI Taxonomy" id="7741"/>
    <lineage>
        <taxon>Eukaryota</taxon>
        <taxon>Metazoa</taxon>
        <taxon>Chordata</taxon>
        <taxon>Cephalochordata</taxon>
        <taxon>Leptocardii</taxon>
        <taxon>Amphioxiformes</taxon>
        <taxon>Branchiostomatidae</taxon>
        <taxon>Branchiostoma</taxon>
    </lineage>
</organism>
<dbReference type="InterPro" id="IPR037939">
    <property type="entry name" value="CRADD"/>
</dbReference>
<feature type="transmembrane region" description="Helical" evidence="2">
    <location>
        <begin position="214"/>
        <end position="232"/>
    </location>
</feature>
<feature type="transmembrane region" description="Helical" evidence="2">
    <location>
        <begin position="244"/>
        <end position="270"/>
    </location>
</feature>
<dbReference type="Pfam" id="PF00619">
    <property type="entry name" value="CARD"/>
    <property type="match status" value="1"/>
</dbReference>
<dbReference type="InterPro" id="IPR011029">
    <property type="entry name" value="DEATH-like_dom_sf"/>
</dbReference>